<reference evidence="2" key="1">
    <citation type="journal article" date="2014" name="Genome Announc.">
        <title>Draft Genome Sequences of Two Lactobacillus Strains, L. farraginis JCM 14108T and L. composti JCM 14202T, Isolated from Compost of Distilled Shochu Residue.</title>
        <authorList>
            <person name="Yuki M."/>
            <person name="Oshima K."/>
            <person name="Suda W."/>
            <person name="Kitahara M."/>
            <person name="Kitamura K."/>
            <person name="Iida T."/>
            <person name="Hattori M."/>
            <person name="Ohkuma M."/>
        </authorList>
    </citation>
    <scope>NUCLEOTIDE SEQUENCE [LARGE SCALE GENOMIC DNA]</scope>
    <source>
        <strain evidence="2">JCM 14108</strain>
    </source>
</reference>
<feature type="transmembrane region" description="Helical" evidence="1">
    <location>
        <begin position="190"/>
        <end position="211"/>
    </location>
</feature>
<dbReference type="eggNOG" id="ENOG502Z8TU">
    <property type="taxonomic scope" value="Bacteria"/>
</dbReference>
<reference evidence="3 5" key="2">
    <citation type="journal article" date="2015" name="Genome Announc.">
        <title>Expanding the biotechnology potential of lactobacilli through comparative genomics of 213 strains and associated genera.</title>
        <authorList>
            <person name="Sun Z."/>
            <person name="Harris H.M."/>
            <person name="McCann A."/>
            <person name="Guo C."/>
            <person name="Argimon S."/>
            <person name="Zhang W."/>
            <person name="Yang X."/>
            <person name="Jeffery I.B."/>
            <person name="Cooney J.C."/>
            <person name="Kagawa T.F."/>
            <person name="Liu W."/>
            <person name="Song Y."/>
            <person name="Salvetti E."/>
            <person name="Wrobel A."/>
            <person name="Rasinkangas P."/>
            <person name="Parkhill J."/>
            <person name="Rea M.C."/>
            <person name="O'Sullivan O."/>
            <person name="Ritari J."/>
            <person name="Douillard F.P."/>
            <person name="Paul Ross R."/>
            <person name="Yang R."/>
            <person name="Briner A.E."/>
            <person name="Felis G.E."/>
            <person name="de Vos W.M."/>
            <person name="Barrangou R."/>
            <person name="Klaenhammer T.R."/>
            <person name="Caufield P.W."/>
            <person name="Cui Y."/>
            <person name="Zhang H."/>
            <person name="O'Toole P.W."/>
        </authorList>
    </citation>
    <scope>NUCLEOTIDE SEQUENCE [LARGE SCALE GENOMIC DNA]</scope>
    <source>
        <strain evidence="3 5">DSM 18382</strain>
    </source>
</reference>
<evidence type="ECO:0000313" key="3">
    <source>
        <dbReference type="EMBL" id="KRM07560.1"/>
    </source>
</evidence>
<feature type="transmembrane region" description="Helical" evidence="1">
    <location>
        <begin position="112"/>
        <end position="136"/>
    </location>
</feature>
<dbReference type="EMBL" id="BAKI01000088">
    <property type="protein sequence ID" value="GAF38154.1"/>
    <property type="molecule type" value="Genomic_DNA"/>
</dbReference>
<keyword evidence="5" id="KW-1185">Reference proteome</keyword>
<evidence type="ECO:0000313" key="2">
    <source>
        <dbReference type="EMBL" id="GAF38154.1"/>
    </source>
</evidence>
<keyword evidence="1" id="KW-0472">Membrane</keyword>
<name>X0PCB1_9LACO</name>
<protein>
    <submittedName>
        <fullName evidence="2">Uncharacterized protein</fullName>
    </submittedName>
</protein>
<sequence length="278" mass="31185">MKQAKASETKATLTQNLNSVNKLLGGASNYSQQNLQGLASRPMTMAEANHDHHLILTKDRISGSFARLFGDIAGIIMGILPTILIIAYCYTDRKSKALPVIQVKRTSTAKWVSIRYLASLTALLLPVLLTAVLFTVRIAILYHHFQINNFAFLQTILFWILPTVMVSSSVGFLSYALLGNFSGFIIQIGWWISTMIIGARQVTGNYGWLFIPRHNSLHNVAYFYDHLSQLIINRISYALLAIFLLGITIWLLNLQRGGKYHAPKLAKIIHFGFSHQHS</sequence>
<evidence type="ECO:0000313" key="5">
    <source>
        <dbReference type="Proteomes" id="UP000051966"/>
    </source>
</evidence>
<gene>
    <name evidence="3" type="ORF">FD41_GL000347</name>
    <name evidence="2" type="ORF">JCM14108_3266</name>
</gene>
<keyword evidence="1" id="KW-1133">Transmembrane helix</keyword>
<proteinExistence type="predicted"/>
<keyword evidence="1" id="KW-0812">Transmembrane</keyword>
<dbReference type="EMBL" id="AZFY01000095">
    <property type="protein sequence ID" value="KRM07560.1"/>
    <property type="molecule type" value="Genomic_DNA"/>
</dbReference>
<evidence type="ECO:0000313" key="4">
    <source>
        <dbReference type="Proteomes" id="UP000019488"/>
    </source>
</evidence>
<feature type="transmembrane region" description="Helical" evidence="1">
    <location>
        <begin position="156"/>
        <end position="178"/>
    </location>
</feature>
<comment type="caution">
    <text evidence="2">The sequence shown here is derived from an EMBL/GenBank/DDBJ whole genome shotgun (WGS) entry which is preliminary data.</text>
</comment>
<dbReference type="PATRIC" id="fig|1423743.5.peg.360"/>
<dbReference type="AlphaFoldDB" id="X0PCB1"/>
<dbReference type="STRING" id="1423743.FD41_GL000347"/>
<evidence type="ECO:0000256" key="1">
    <source>
        <dbReference type="SAM" id="Phobius"/>
    </source>
</evidence>
<dbReference type="Proteomes" id="UP000051966">
    <property type="component" value="Unassembled WGS sequence"/>
</dbReference>
<feature type="transmembrane region" description="Helical" evidence="1">
    <location>
        <begin position="72"/>
        <end position="91"/>
    </location>
</feature>
<organism evidence="2 4">
    <name type="scientific">Lentilactobacillus farraginis DSM 18382 = JCM 14108</name>
    <dbReference type="NCBI Taxonomy" id="1423743"/>
    <lineage>
        <taxon>Bacteria</taxon>
        <taxon>Bacillati</taxon>
        <taxon>Bacillota</taxon>
        <taxon>Bacilli</taxon>
        <taxon>Lactobacillales</taxon>
        <taxon>Lactobacillaceae</taxon>
        <taxon>Lentilactobacillus</taxon>
    </lineage>
</organism>
<accession>X0PCB1</accession>
<dbReference type="Proteomes" id="UP000019488">
    <property type="component" value="Unassembled WGS sequence"/>
</dbReference>
<feature type="transmembrane region" description="Helical" evidence="1">
    <location>
        <begin position="231"/>
        <end position="252"/>
    </location>
</feature>